<protein>
    <recommendedName>
        <fullName evidence="5">Transmembrane protein</fullName>
    </recommendedName>
</protein>
<sequence length="337" mass="36794">MESLGLHSILRCPGPPSPDTIASTLPSSSPVMTVNLNDKNNDDDEAAASLWLLILVCIIVALLCMWNVYIGWSCYRFYYQPTVLALCWPAPPNALPTQTAQFPGAEDAIDQEREVEMMYEGLEEDPNAPRGRGEDPNAPRGRGGNGEALESAGAKDSANGQLDIVDVMDTFHPDLSCFEPAKGEAVFTFGMFGRPHMGLVPREHWDQVQLKEPLQNGSALEAEHGPGLDANEHPCWRLLKAVVRDVEVWPECDLSSLGRLSRWKGPVERGQFFSSQREETNNGVCTGIEDGGGRSYAPRKVVAALLSSTDFHQAHGHAKIRDALHRLVDPTGDPAGD</sequence>
<evidence type="ECO:0000256" key="1">
    <source>
        <dbReference type="SAM" id="MobiDB-lite"/>
    </source>
</evidence>
<keyword evidence="2" id="KW-0472">Membrane</keyword>
<comment type="caution">
    <text evidence="3">The sequence shown here is derived from an EMBL/GenBank/DDBJ whole genome shotgun (WGS) entry which is preliminary data.</text>
</comment>
<dbReference type="Proteomes" id="UP001190700">
    <property type="component" value="Unassembled WGS sequence"/>
</dbReference>
<organism evidence="3 4">
    <name type="scientific">Cymbomonas tetramitiformis</name>
    <dbReference type="NCBI Taxonomy" id="36881"/>
    <lineage>
        <taxon>Eukaryota</taxon>
        <taxon>Viridiplantae</taxon>
        <taxon>Chlorophyta</taxon>
        <taxon>Pyramimonadophyceae</taxon>
        <taxon>Pyramimonadales</taxon>
        <taxon>Pyramimonadaceae</taxon>
        <taxon>Cymbomonas</taxon>
    </lineage>
</organism>
<dbReference type="AlphaFoldDB" id="A0AAE0C369"/>
<accession>A0AAE0C369</accession>
<keyword evidence="4" id="KW-1185">Reference proteome</keyword>
<keyword evidence="2" id="KW-1133">Transmembrane helix</keyword>
<reference evidence="3 4" key="1">
    <citation type="journal article" date="2015" name="Genome Biol. Evol.">
        <title>Comparative Genomics of a Bacterivorous Green Alga Reveals Evolutionary Causalities and Consequences of Phago-Mixotrophic Mode of Nutrition.</title>
        <authorList>
            <person name="Burns J.A."/>
            <person name="Paasch A."/>
            <person name="Narechania A."/>
            <person name="Kim E."/>
        </authorList>
    </citation>
    <scope>NUCLEOTIDE SEQUENCE [LARGE SCALE GENOMIC DNA]</scope>
    <source>
        <strain evidence="3 4">PLY_AMNH</strain>
    </source>
</reference>
<evidence type="ECO:0000313" key="3">
    <source>
        <dbReference type="EMBL" id="KAK3247528.1"/>
    </source>
</evidence>
<evidence type="ECO:0000256" key="2">
    <source>
        <dbReference type="SAM" id="Phobius"/>
    </source>
</evidence>
<name>A0AAE0C369_9CHLO</name>
<feature type="region of interest" description="Disordered" evidence="1">
    <location>
        <begin position="122"/>
        <end position="156"/>
    </location>
</feature>
<evidence type="ECO:0000313" key="4">
    <source>
        <dbReference type="Proteomes" id="UP001190700"/>
    </source>
</evidence>
<gene>
    <name evidence="3" type="ORF">CYMTET_42976</name>
</gene>
<evidence type="ECO:0008006" key="5">
    <source>
        <dbReference type="Google" id="ProtNLM"/>
    </source>
</evidence>
<feature type="transmembrane region" description="Helical" evidence="2">
    <location>
        <begin position="48"/>
        <end position="70"/>
    </location>
</feature>
<keyword evidence="2" id="KW-0812">Transmembrane</keyword>
<dbReference type="EMBL" id="LGRX02028891">
    <property type="protein sequence ID" value="KAK3247528.1"/>
    <property type="molecule type" value="Genomic_DNA"/>
</dbReference>
<proteinExistence type="predicted"/>